<sequence>MIRWFATNSIASNLMMGLIIAIGVWCYVEKVQPEVQPTMHFDQVRIDVNYRGGSPEDVEKAVVIPIERAVENLPGIETIESRANVGRGNVVLRTTKGTKPEELLEDVKPLIDGITTFPQETEPPRYEIPHSSKWFDVIKIAVYGEMDEKDLLSAARRIRDDLTGLPGISQATIQGASPFEVGIEADPERLRDFGMTFSDLTNAIRRSSLDLPAGQVQTDEGSLVIRSKNQAYTRDDFENIVVRNANGAEVKMRDLAQISDDFEENRKLIRYNGKPALLIEVLRLPHEDALKIADRVKKYAEDSQASFPQGIHLGIWDDSSIELRGRIGSLIESLAQGSVLVLIILGLFLRPSIAIWVVLGIPISFAGAFIVMAAMGMTLNPMSIFGFIIAVGIVVDDAIVTSENVFTKLKEGKSGLEAAIEGAKEVTIPVTFGAITISVAFLPLMFFDGFYGTFARQIPPVVIATIAFSLIETKLALPCHLKNTTLEPRFFLRFDRFQQSVSNGLEMLIDRIYKPLILVATRNRYTTLAIFAAVAMVSVAILTSGRLGFVNMPSIDRNRITAALTMPRDTPMRVTDERILHIKAAAEQLKKEFIDPGTGESIIQDVLTSTGGWAGDNRVDARQGFVVAEILDPGERSVPGPRNKEIAKRWQELVGDMKDAQQFWISGDQGGGFGGGDNELEALEVELRGPATAEKEEITDQISALLESYPGIQDSWTDDSRSKEELHVTIRPEGEALGITQRDLANQVRAAFFGEEAQRIQRGRDDVRVMVRLPLEKRRSLHTLEEMRVLTPDGGAAPFRSVADARFEKAQSDIRRRDGAQVSTIAAKPVDETVEITSIADSIEPRINALLQGHPELTWRFKGYIEEHRETGLRFWILGVSLLVALYILLAIPFRSILQPVFVMIAIPYAVLGALFGHMIMDIVPSYLSIFGLLALAGVAINDSLVMVDFINQRRRMGVPLFDAVVQSGIRRFRPIFLTSTTTFVGLIPTIFDKSPEAQFLNPMAVSIGFGMLFGTFITLLLVPSAYLAVEDAVAWVKKGIDWYKKPFIREDAPTVEEPTEDPA</sequence>
<dbReference type="Gene3D" id="3.30.70.1320">
    <property type="entry name" value="Multidrug efflux transporter AcrB pore domain like"/>
    <property type="match status" value="1"/>
</dbReference>
<dbReference type="SUPFAM" id="SSF82866">
    <property type="entry name" value="Multidrug efflux transporter AcrB transmembrane domain"/>
    <property type="match status" value="2"/>
</dbReference>
<comment type="caution">
    <text evidence="2">The sequence shown here is derived from an EMBL/GenBank/DDBJ whole genome shotgun (WGS) entry which is preliminary data.</text>
</comment>
<feature type="transmembrane region" description="Helical" evidence="1">
    <location>
        <begin position="384"/>
        <end position="406"/>
    </location>
</feature>
<evidence type="ECO:0000256" key="1">
    <source>
        <dbReference type="SAM" id="Phobius"/>
    </source>
</evidence>
<feature type="transmembrane region" description="Helical" evidence="1">
    <location>
        <begin position="6"/>
        <end position="28"/>
    </location>
</feature>
<feature type="transmembrane region" description="Helical" evidence="1">
    <location>
        <begin position="973"/>
        <end position="992"/>
    </location>
</feature>
<gene>
    <name evidence="2" type="ORF">OJ996_02835</name>
</gene>
<name>A0ABT3FY44_9BACT</name>
<dbReference type="InterPro" id="IPR027463">
    <property type="entry name" value="AcrB_DN_DC_subdom"/>
</dbReference>
<feature type="transmembrane region" description="Helical" evidence="1">
    <location>
        <begin position="330"/>
        <end position="349"/>
    </location>
</feature>
<feature type="transmembrane region" description="Helical" evidence="1">
    <location>
        <begin position="355"/>
        <end position="377"/>
    </location>
</feature>
<accession>A0ABT3FY44</accession>
<dbReference type="Gene3D" id="3.30.70.1430">
    <property type="entry name" value="Multidrug efflux transporter AcrB pore domain"/>
    <property type="match status" value="2"/>
</dbReference>
<feature type="transmembrane region" description="Helical" evidence="1">
    <location>
        <begin position="927"/>
        <end position="952"/>
    </location>
</feature>
<dbReference type="Proteomes" id="UP001165653">
    <property type="component" value="Unassembled WGS sequence"/>
</dbReference>
<dbReference type="RefSeq" id="WP_264510927.1">
    <property type="nucleotide sequence ID" value="NZ_JAPDDR010000001.1"/>
</dbReference>
<keyword evidence="1" id="KW-0812">Transmembrane</keyword>
<dbReference type="Gene3D" id="1.20.1640.10">
    <property type="entry name" value="Multidrug efflux transporter AcrB transmembrane domain"/>
    <property type="match status" value="2"/>
</dbReference>
<evidence type="ECO:0000313" key="3">
    <source>
        <dbReference type="Proteomes" id="UP001165653"/>
    </source>
</evidence>
<dbReference type="Pfam" id="PF00873">
    <property type="entry name" value="ACR_tran"/>
    <property type="match status" value="1"/>
</dbReference>
<keyword evidence="1" id="KW-0472">Membrane</keyword>
<feature type="transmembrane region" description="Helical" evidence="1">
    <location>
        <begin position="901"/>
        <end position="921"/>
    </location>
</feature>
<feature type="transmembrane region" description="Helical" evidence="1">
    <location>
        <begin position="426"/>
        <end position="447"/>
    </location>
</feature>
<organism evidence="2 3">
    <name type="scientific">Luteolibacter rhizosphaerae</name>
    <dbReference type="NCBI Taxonomy" id="2989719"/>
    <lineage>
        <taxon>Bacteria</taxon>
        <taxon>Pseudomonadati</taxon>
        <taxon>Verrucomicrobiota</taxon>
        <taxon>Verrucomicrobiia</taxon>
        <taxon>Verrucomicrobiales</taxon>
        <taxon>Verrucomicrobiaceae</taxon>
        <taxon>Luteolibacter</taxon>
    </lineage>
</organism>
<evidence type="ECO:0000313" key="2">
    <source>
        <dbReference type="EMBL" id="MCW1912492.1"/>
    </source>
</evidence>
<keyword evidence="3" id="KW-1185">Reference proteome</keyword>
<protein>
    <submittedName>
        <fullName evidence="2">Efflux RND transporter permease subunit</fullName>
    </submittedName>
</protein>
<dbReference type="Gene3D" id="3.30.70.1440">
    <property type="entry name" value="Multidrug efflux transporter AcrB pore domain"/>
    <property type="match status" value="1"/>
</dbReference>
<dbReference type="Gene3D" id="3.30.2090.10">
    <property type="entry name" value="Multidrug efflux transporter AcrB TolC docking domain, DN and DC subdomains"/>
    <property type="match status" value="2"/>
</dbReference>
<dbReference type="PRINTS" id="PR00702">
    <property type="entry name" value="ACRIFLAVINRP"/>
</dbReference>
<reference evidence="2" key="1">
    <citation type="submission" date="2022-10" db="EMBL/GenBank/DDBJ databases">
        <title>Luteolibacter sp. GHJ8, whole genome shotgun sequencing project.</title>
        <authorList>
            <person name="Zhao G."/>
            <person name="Shen L."/>
        </authorList>
    </citation>
    <scope>NUCLEOTIDE SEQUENCE</scope>
    <source>
        <strain evidence="2">GHJ8</strain>
    </source>
</reference>
<feature type="transmembrane region" description="Helical" evidence="1">
    <location>
        <begin position="1004"/>
        <end position="1030"/>
    </location>
</feature>
<keyword evidence="1" id="KW-1133">Transmembrane helix</keyword>
<dbReference type="PANTHER" id="PTHR32063">
    <property type="match status" value="1"/>
</dbReference>
<feature type="transmembrane region" description="Helical" evidence="1">
    <location>
        <begin position="875"/>
        <end position="894"/>
    </location>
</feature>
<dbReference type="SUPFAM" id="SSF82693">
    <property type="entry name" value="Multidrug efflux transporter AcrB pore domain, PN1, PN2, PC1 and PC2 subdomains"/>
    <property type="match status" value="2"/>
</dbReference>
<dbReference type="PANTHER" id="PTHR32063:SF33">
    <property type="entry name" value="RND SUPERFAMILY EFFLUX PUMP PERMEASE COMPONENT"/>
    <property type="match status" value="1"/>
</dbReference>
<dbReference type="InterPro" id="IPR001036">
    <property type="entry name" value="Acrflvin-R"/>
</dbReference>
<dbReference type="EMBL" id="JAPDDR010000001">
    <property type="protein sequence ID" value="MCW1912492.1"/>
    <property type="molecule type" value="Genomic_DNA"/>
</dbReference>
<proteinExistence type="predicted"/>
<dbReference type="SUPFAM" id="SSF82714">
    <property type="entry name" value="Multidrug efflux transporter AcrB TolC docking domain, DN and DC subdomains"/>
    <property type="match status" value="2"/>
</dbReference>
<feature type="transmembrane region" description="Helical" evidence="1">
    <location>
        <begin position="528"/>
        <end position="549"/>
    </location>
</feature>